<dbReference type="AlphaFoldDB" id="A0A9N9G714"/>
<name>A0A9N9G714_9GLOM</name>
<dbReference type="EMBL" id="CAJVPQ010002143">
    <property type="protein sequence ID" value="CAG8585273.1"/>
    <property type="molecule type" value="Genomic_DNA"/>
</dbReference>
<evidence type="ECO:0000313" key="1">
    <source>
        <dbReference type="EMBL" id="CAG8585273.1"/>
    </source>
</evidence>
<proteinExistence type="predicted"/>
<comment type="caution">
    <text evidence="1">The sequence shown here is derived from an EMBL/GenBank/DDBJ whole genome shotgun (WGS) entry which is preliminary data.</text>
</comment>
<protein>
    <submittedName>
        <fullName evidence="1">5493_t:CDS:1</fullName>
    </submittedName>
</protein>
<reference evidence="1" key="1">
    <citation type="submission" date="2021-06" db="EMBL/GenBank/DDBJ databases">
        <authorList>
            <person name="Kallberg Y."/>
            <person name="Tangrot J."/>
            <person name="Rosling A."/>
        </authorList>
    </citation>
    <scope>NUCLEOTIDE SEQUENCE</scope>
    <source>
        <strain evidence="1">UK204</strain>
    </source>
</reference>
<feature type="non-terminal residue" evidence="1">
    <location>
        <position position="194"/>
    </location>
</feature>
<evidence type="ECO:0000313" key="2">
    <source>
        <dbReference type="Proteomes" id="UP000789570"/>
    </source>
</evidence>
<sequence>YDLVPQVYNLDDKIVTFLPEITSEIFQEELVKDSVFLNSEDIIELYEALKTGVNQALNGFLKWMLTMDSFTFEYLSIRRQLCSYIEFLKEDLQNKIINTFGLMKALQEPNFLQEFEEFSNSDSNEYWKFPMVYTFIKYRIWPIVVHQQQLKGMFYRYDIKVHANMSKELQESRIIPGNESVEITQEKLRKVHQK</sequence>
<keyword evidence="2" id="KW-1185">Reference proteome</keyword>
<gene>
    <name evidence="1" type="ORF">FCALED_LOCUS7807</name>
</gene>
<organism evidence="1 2">
    <name type="scientific">Funneliformis caledonium</name>
    <dbReference type="NCBI Taxonomy" id="1117310"/>
    <lineage>
        <taxon>Eukaryota</taxon>
        <taxon>Fungi</taxon>
        <taxon>Fungi incertae sedis</taxon>
        <taxon>Mucoromycota</taxon>
        <taxon>Glomeromycotina</taxon>
        <taxon>Glomeromycetes</taxon>
        <taxon>Glomerales</taxon>
        <taxon>Glomeraceae</taxon>
        <taxon>Funneliformis</taxon>
    </lineage>
</organism>
<dbReference type="Proteomes" id="UP000789570">
    <property type="component" value="Unassembled WGS sequence"/>
</dbReference>
<dbReference type="OrthoDB" id="2439054at2759"/>
<accession>A0A9N9G714</accession>